<dbReference type="AlphaFoldDB" id="A0A017TI89"/>
<dbReference type="Gene3D" id="2.60.200.20">
    <property type="match status" value="1"/>
</dbReference>
<comment type="caution">
    <text evidence="3">The sequence shown here is derived from an EMBL/GenBank/DDBJ whole genome shotgun (WGS) entry which is preliminary data.</text>
</comment>
<dbReference type="EMBL" id="ASRX01000004">
    <property type="protein sequence ID" value="EYF08351.1"/>
    <property type="molecule type" value="Genomic_DNA"/>
</dbReference>
<dbReference type="Proteomes" id="UP000019678">
    <property type="component" value="Unassembled WGS sequence"/>
</dbReference>
<feature type="region of interest" description="Disordered" evidence="1">
    <location>
        <begin position="1"/>
        <end position="29"/>
    </location>
</feature>
<dbReference type="SUPFAM" id="SSF49879">
    <property type="entry name" value="SMAD/FHA domain"/>
    <property type="match status" value="1"/>
</dbReference>
<dbReference type="InterPro" id="IPR000253">
    <property type="entry name" value="FHA_dom"/>
</dbReference>
<evidence type="ECO:0000313" key="4">
    <source>
        <dbReference type="Proteomes" id="UP000019678"/>
    </source>
</evidence>
<keyword evidence="4" id="KW-1185">Reference proteome</keyword>
<proteinExistence type="predicted"/>
<dbReference type="OrthoDB" id="5491531at2"/>
<dbReference type="RefSeq" id="WP_044235843.1">
    <property type="nucleotide sequence ID" value="NZ_ASRX01000004.1"/>
</dbReference>
<evidence type="ECO:0000256" key="1">
    <source>
        <dbReference type="SAM" id="MobiDB-lite"/>
    </source>
</evidence>
<evidence type="ECO:0000313" key="3">
    <source>
        <dbReference type="EMBL" id="EYF08351.1"/>
    </source>
</evidence>
<dbReference type="CDD" id="cd00060">
    <property type="entry name" value="FHA"/>
    <property type="match status" value="1"/>
</dbReference>
<dbReference type="PROSITE" id="PS50006">
    <property type="entry name" value="FHA_DOMAIN"/>
    <property type="match status" value="1"/>
</dbReference>
<feature type="domain" description="FHA" evidence="2">
    <location>
        <begin position="258"/>
        <end position="308"/>
    </location>
</feature>
<dbReference type="Pfam" id="PF00498">
    <property type="entry name" value="FHA"/>
    <property type="match status" value="1"/>
</dbReference>
<sequence>MSHEISRHRGSRDDSTPLGRSRHVPLRHDPPLAPRNAFLVAHDRLQVLAQIARGPAVVAVAVAPDGRVVDSALVEDGRALLMGRHSRCGLRLSSPMAALRQLAVLVRKEENAMVTRVWDLDTGVPFITEDGQRNAAVIADGPLYFSVHGYGIWLVPADLSAGWSGRAQDTWEALPGRVFVDRRPPGRGTQAPGEASARFSPGSTPHNAEEISHVTGVGAPLVLGDPDSIEIGWGTLRLSHRGRRLRHEVSAERLERGVLIGRYERCGLEIKAEPEISRVHALLVKIGADVWAIDAASTNGLWRGDMAVRAEPLRHDDTLRLGRTVTLQWTRRELAEA</sequence>
<organism evidence="3 4">
    <name type="scientific">Chondromyces apiculatus DSM 436</name>
    <dbReference type="NCBI Taxonomy" id="1192034"/>
    <lineage>
        <taxon>Bacteria</taxon>
        <taxon>Pseudomonadati</taxon>
        <taxon>Myxococcota</taxon>
        <taxon>Polyangia</taxon>
        <taxon>Polyangiales</taxon>
        <taxon>Polyangiaceae</taxon>
        <taxon>Chondromyces</taxon>
    </lineage>
</organism>
<dbReference type="InterPro" id="IPR008984">
    <property type="entry name" value="SMAD_FHA_dom_sf"/>
</dbReference>
<reference evidence="3 4" key="1">
    <citation type="submission" date="2013-05" db="EMBL/GenBank/DDBJ databases">
        <title>Genome assembly of Chondromyces apiculatus DSM 436.</title>
        <authorList>
            <person name="Sharma G."/>
            <person name="Khatri I."/>
            <person name="Kaur C."/>
            <person name="Mayilraj S."/>
            <person name="Subramanian S."/>
        </authorList>
    </citation>
    <scope>NUCLEOTIDE SEQUENCE [LARGE SCALE GENOMIC DNA]</scope>
    <source>
        <strain evidence="3 4">DSM 436</strain>
    </source>
</reference>
<gene>
    <name evidence="3" type="ORF">CAP_4967</name>
</gene>
<dbReference type="STRING" id="1192034.CAP_4967"/>
<accession>A0A017TI89</accession>
<feature type="compositionally biased region" description="Basic and acidic residues" evidence="1">
    <location>
        <begin position="1"/>
        <end position="15"/>
    </location>
</feature>
<evidence type="ECO:0000259" key="2">
    <source>
        <dbReference type="PROSITE" id="PS50006"/>
    </source>
</evidence>
<name>A0A017TI89_9BACT</name>
<feature type="region of interest" description="Disordered" evidence="1">
    <location>
        <begin position="181"/>
        <end position="205"/>
    </location>
</feature>
<protein>
    <recommendedName>
        <fullName evidence="2">FHA domain-containing protein</fullName>
    </recommendedName>
</protein>
<dbReference type="eggNOG" id="COG1716">
    <property type="taxonomic scope" value="Bacteria"/>
</dbReference>